<dbReference type="Pfam" id="PF00069">
    <property type="entry name" value="Pkinase"/>
    <property type="match status" value="1"/>
</dbReference>
<evidence type="ECO:0000256" key="2">
    <source>
        <dbReference type="ARBA" id="ARBA00022741"/>
    </source>
</evidence>
<keyword evidence="2 6" id="KW-0547">Nucleotide-binding</keyword>
<protein>
    <submittedName>
        <fullName evidence="8">Interferon-induced, double-stranded RNA-activated protein kinase</fullName>
    </submittedName>
</protein>
<comment type="similarity">
    <text evidence="5">Belongs to the protein kinase superfamily. Ser/Thr protein kinase family. GCN2 subfamily.</text>
</comment>
<keyword evidence="1" id="KW-0808">Transferase</keyword>
<dbReference type="InterPro" id="IPR011009">
    <property type="entry name" value="Kinase-like_dom_sf"/>
</dbReference>
<dbReference type="AlphaFoldDB" id="A0A226EWX3"/>
<evidence type="ECO:0000256" key="1">
    <source>
        <dbReference type="ARBA" id="ARBA00022679"/>
    </source>
</evidence>
<dbReference type="PANTHER" id="PTHR11042">
    <property type="entry name" value="EUKARYOTIC TRANSLATION INITIATION FACTOR 2-ALPHA KINASE EIF2-ALPHA KINASE -RELATED"/>
    <property type="match status" value="1"/>
</dbReference>
<dbReference type="Gene3D" id="3.30.200.20">
    <property type="entry name" value="Phosphorylase Kinase, domain 1"/>
    <property type="match status" value="1"/>
</dbReference>
<evidence type="ECO:0000256" key="4">
    <source>
        <dbReference type="ARBA" id="ARBA00022840"/>
    </source>
</evidence>
<organism evidence="8 9">
    <name type="scientific">Folsomia candida</name>
    <name type="common">Springtail</name>
    <dbReference type="NCBI Taxonomy" id="158441"/>
    <lineage>
        <taxon>Eukaryota</taxon>
        <taxon>Metazoa</taxon>
        <taxon>Ecdysozoa</taxon>
        <taxon>Arthropoda</taxon>
        <taxon>Hexapoda</taxon>
        <taxon>Collembola</taxon>
        <taxon>Entomobryomorpha</taxon>
        <taxon>Isotomoidea</taxon>
        <taxon>Isotomidae</taxon>
        <taxon>Proisotominae</taxon>
        <taxon>Folsomia</taxon>
    </lineage>
</organism>
<keyword evidence="3 8" id="KW-0418">Kinase</keyword>
<dbReference type="InterPro" id="IPR050339">
    <property type="entry name" value="CC_SR_Kinase"/>
</dbReference>
<dbReference type="OrthoDB" id="346907at2759"/>
<dbReference type="InterPro" id="IPR000719">
    <property type="entry name" value="Prot_kinase_dom"/>
</dbReference>
<name>A0A226EWX3_FOLCA</name>
<gene>
    <name evidence="8" type="ORF">Fcan01_00524</name>
</gene>
<feature type="binding site" evidence="6">
    <location>
        <position position="955"/>
    </location>
    <ligand>
        <name>ATP</name>
        <dbReference type="ChEBI" id="CHEBI:30616"/>
    </ligand>
</feature>
<evidence type="ECO:0000256" key="5">
    <source>
        <dbReference type="ARBA" id="ARBA00037982"/>
    </source>
</evidence>
<evidence type="ECO:0000313" key="8">
    <source>
        <dbReference type="EMBL" id="OXA62092.1"/>
    </source>
</evidence>
<dbReference type="PROSITE" id="PS50011">
    <property type="entry name" value="PROTEIN_KINASE_DOM"/>
    <property type="match status" value="1"/>
</dbReference>
<dbReference type="Proteomes" id="UP000198287">
    <property type="component" value="Unassembled WGS sequence"/>
</dbReference>
<evidence type="ECO:0000313" key="9">
    <source>
        <dbReference type="Proteomes" id="UP000198287"/>
    </source>
</evidence>
<evidence type="ECO:0000259" key="7">
    <source>
        <dbReference type="PROSITE" id="PS50011"/>
    </source>
</evidence>
<reference evidence="8 9" key="1">
    <citation type="submission" date="2015-12" db="EMBL/GenBank/DDBJ databases">
        <title>The genome of Folsomia candida.</title>
        <authorList>
            <person name="Faddeeva A."/>
            <person name="Derks M.F."/>
            <person name="Anvar Y."/>
            <person name="Smit S."/>
            <person name="Van Straalen N."/>
            <person name="Roelofs D."/>
        </authorList>
    </citation>
    <scope>NUCLEOTIDE SEQUENCE [LARGE SCALE GENOMIC DNA]</scope>
    <source>
        <strain evidence="8 9">VU population</strain>
        <tissue evidence="8">Whole body</tissue>
    </source>
</reference>
<dbReference type="SMART" id="SM00220">
    <property type="entry name" value="S_TKc"/>
    <property type="match status" value="1"/>
</dbReference>
<dbReference type="EMBL" id="LNIX01000001">
    <property type="protein sequence ID" value="OXA62092.1"/>
    <property type="molecule type" value="Genomic_DNA"/>
</dbReference>
<dbReference type="CDD" id="cd00180">
    <property type="entry name" value="PKc"/>
    <property type="match status" value="1"/>
</dbReference>
<dbReference type="InterPro" id="IPR017441">
    <property type="entry name" value="Protein_kinase_ATP_BS"/>
</dbReference>
<sequence length="1271" mass="147196">MSNQSEKTLRDLETLYHEIFNLNLEPDLTLKLVPYVIKIYQNNSEQIGSPQYLSEQIGLQNIPSNLDEASFIKYVVEHESQHLLKVLELIVRPDLPMGSNMLDIISTMENYFLSSLTFLRGTRIQINFTSGTGPEQFRFRCKTPEGSEFWIQYFSPTSQSNFELEHALLKKYEGICFLYVTWKQRTKVPNFIGTDDQSQGKITLTTSRIPDLPLNSWMNVTYPQRRNFERTTEQIHYQIQVCRGLFEVLKAFLSAELTNCVLLPRQTLIRDVLTFFPIVQFDPSIISFEWETKSCSQFDQVFTSGNTPNKTTFCIGLIMLYCLSATAEEDFHNLAHEFTTIKNERDLKVEIIAKYAPIIAASKSLMNLIHRLIHSTYSSHQITNLFIDWNAFKEDFENEECQNTPFDTKERLKLFVYPVGRGIMQDLFLELINLPLTMSSLGQLVDNLFNQEDILPNTIESSQFDEEFKAKFQKSYPVPWLTADLILDLEIHFSPQLLTKLSNSISTHWLKEIQHFSYHGVGEHGYLFQKEEDVSTMPEFRSRVMLLLPKPGGNTKVVSKMFTTIKLNLSVDHYHHFYDRIDQRTVYSEELYSYISSSSYLPRDVIDLIQSGYYVEFWLIQYRSGRTNLQDYLTNYNSQVANSFTFDIIKSLFDSIAVYQNLNIHLPMLSPENVFFVDWKSSNRGKFKLPVFIDDQSLITLASEREMSNLTLTEIPTITYKFGLLILQLLFPQNFQSGSEELLDQIEIMYPNHHDLSCTLRKMMFPSSTESLSLEHFDNLEITSIGLKMPPKRPPFVPRDEQDVMKLINDGENQDIVANVVALMYDDIIALTTRSNTTHASWQETLDHMLINERSDDYGHFEELENNREKFEEISNVLEMIKIKSLKKGGMWLDQIFFVYGAFDDAEFREKLTPTIKSVWLETILSDIELLGYGAFGLVFQTRDEIVKEYRCAAKLIVPSNDEGEDQNVMREVENMRDLIHPNVLHMTKHAQEVLLTEADFKVLLNYDHHIPDDMTESDISSSVDSVTMQTEKLILRCRLAPVPCCLIKMNLAGPTLRQFLTETFNLRKNPETKMGRHQLAICRDLVRGMKYLQSKKILHCDLKPDNILFTAFGTPINQFEEDFQEKFILPVQIADFGLSSTLDGNINEFSASRRGNLRYHAPERETTFSSEIYSIGLIIFEVLVPCVGAELRNLTCKLASNSTQNFNADEIAVQEFILGLTSFLQKDAKDRMSVQDFQMFDLDWVHIHNFFPDRVQKILQEMTGYLQGVK</sequence>
<dbReference type="GO" id="GO:0005737">
    <property type="term" value="C:cytoplasm"/>
    <property type="evidence" value="ECO:0007669"/>
    <property type="project" value="TreeGrafter"/>
</dbReference>
<comment type="caution">
    <text evidence="8">The sequence shown here is derived from an EMBL/GenBank/DDBJ whole genome shotgun (WGS) entry which is preliminary data.</text>
</comment>
<accession>A0A226EWX3</accession>
<dbReference type="InterPro" id="IPR008271">
    <property type="entry name" value="Ser/Thr_kinase_AS"/>
</dbReference>
<evidence type="ECO:0000256" key="6">
    <source>
        <dbReference type="PROSITE-ProRule" id="PRU10141"/>
    </source>
</evidence>
<dbReference type="SUPFAM" id="SSF56112">
    <property type="entry name" value="Protein kinase-like (PK-like)"/>
    <property type="match status" value="1"/>
</dbReference>
<dbReference type="Gene3D" id="1.10.510.10">
    <property type="entry name" value="Transferase(Phosphotransferase) domain 1"/>
    <property type="match status" value="1"/>
</dbReference>
<keyword evidence="9" id="KW-1185">Reference proteome</keyword>
<dbReference type="GO" id="GO:0004672">
    <property type="term" value="F:protein kinase activity"/>
    <property type="evidence" value="ECO:0007669"/>
    <property type="project" value="InterPro"/>
</dbReference>
<keyword evidence="4 6" id="KW-0067">ATP-binding</keyword>
<proteinExistence type="inferred from homology"/>
<dbReference type="PROSITE" id="PS00107">
    <property type="entry name" value="PROTEIN_KINASE_ATP"/>
    <property type="match status" value="1"/>
</dbReference>
<evidence type="ECO:0000256" key="3">
    <source>
        <dbReference type="ARBA" id="ARBA00022777"/>
    </source>
</evidence>
<dbReference type="PROSITE" id="PS00108">
    <property type="entry name" value="PROTEIN_KINASE_ST"/>
    <property type="match status" value="1"/>
</dbReference>
<dbReference type="GO" id="GO:0005524">
    <property type="term" value="F:ATP binding"/>
    <property type="evidence" value="ECO:0007669"/>
    <property type="project" value="UniProtKB-UniRule"/>
</dbReference>
<dbReference type="GO" id="GO:0005634">
    <property type="term" value="C:nucleus"/>
    <property type="evidence" value="ECO:0007669"/>
    <property type="project" value="TreeGrafter"/>
</dbReference>
<feature type="domain" description="Protein kinase" evidence="7">
    <location>
        <begin position="925"/>
        <end position="1252"/>
    </location>
</feature>